<name>A0ABR3JAF7_9AGAR</name>
<keyword evidence="3" id="KW-1185">Reference proteome</keyword>
<dbReference type="EMBL" id="JASNQZ010000010">
    <property type="protein sequence ID" value="KAL0952468.1"/>
    <property type="molecule type" value="Genomic_DNA"/>
</dbReference>
<protein>
    <submittedName>
        <fullName evidence="2">Uncharacterized protein</fullName>
    </submittedName>
</protein>
<feature type="region of interest" description="Disordered" evidence="1">
    <location>
        <begin position="197"/>
        <end position="275"/>
    </location>
</feature>
<proteinExistence type="predicted"/>
<evidence type="ECO:0000256" key="1">
    <source>
        <dbReference type="SAM" id="MobiDB-lite"/>
    </source>
</evidence>
<gene>
    <name evidence="2" type="ORF">HGRIS_006736</name>
</gene>
<feature type="region of interest" description="Disordered" evidence="1">
    <location>
        <begin position="142"/>
        <end position="161"/>
    </location>
</feature>
<evidence type="ECO:0000313" key="3">
    <source>
        <dbReference type="Proteomes" id="UP001556367"/>
    </source>
</evidence>
<evidence type="ECO:0000313" key="2">
    <source>
        <dbReference type="EMBL" id="KAL0952468.1"/>
    </source>
</evidence>
<sequence length="275" mass="30243">MPRFIAPPPVDLSTRVTEIAAALGSLNNFMAATRELLTCSALPAAEFLKSSRKIVALIEIARSTLTAAGLSLYSFAYCPSEYASYKEVYFELLRMLDAHKEHISDGLQGRTVRLLSLLYPHCVIKRGYGSAERCARRVVAHGPAPRARHGSSPSRRAPYSGAGSVITSLSISSTMPPPDAFPALLAPAKRHTIQRCSPARALDVSTETSESLASMAGREQATEPNEDPEPLVIRPRSNRFGIFCTPKRSMHQRRERFQQGERLGRSPTIRPIQQE</sequence>
<organism evidence="2 3">
    <name type="scientific">Hohenbuehelia grisea</name>
    <dbReference type="NCBI Taxonomy" id="104357"/>
    <lineage>
        <taxon>Eukaryota</taxon>
        <taxon>Fungi</taxon>
        <taxon>Dikarya</taxon>
        <taxon>Basidiomycota</taxon>
        <taxon>Agaricomycotina</taxon>
        <taxon>Agaricomycetes</taxon>
        <taxon>Agaricomycetidae</taxon>
        <taxon>Agaricales</taxon>
        <taxon>Pleurotineae</taxon>
        <taxon>Pleurotaceae</taxon>
        <taxon>Hohenbuehelia</taxon>
    </lineage>
</organism>
<feature type="compositionally biased region" description="Basic and acidic residues" evidence="1">
    <location>
        <begin position="255"/>
        <end position="264"/>
    </location>
</feature>
<comment type="caution">
    <text evidence="2">The sequence shown here is derived from an EMBL/GenBank/DDBJ whole genome shotgun (WGS) entry which is preliminary data.</text>
</comment>
<accession>A0ABR3JAF7</accession>
<dbReference type="Proteomes" id="UP001556367">
    <property type="component" value="Unassembled WGS sequence"/>
</dbReference>
<reference evidence="3" key="1">
    <citation type="submission" date="2024-06" db="EMBL/GenBank/DDBJ databases">
        <title>Multi-omics analyses provide insights into the biosynthesis of the anticancer antibiotic pleurotin in Hohenbuehelia grisea.</title>
        <authorList>
            <person name="Weaver J.A."/>
            <person name="Alberti F."/>
        </authorList>
    </citation>
    <scope>NUCLEOTIDE SEQUENCE [LARGE SCALE GENOMIC DNA]</scope>
    <source>
        <strain evidence="3">T-177</strain>
    </source>
</reference>